<organism evidence="2 3">
    <name type="scientific">Colletotrichum musicola</name>
    <dbReference type="NCBI Taxonomy" id="2175873"/>
    <lineage>
        <taxon>Eukaryota</taxon>
        <taxon>Fungi</taxon>
        <taxon>Dikarya</taxon>
        <taxon>Ascomycota</taxon>
        <taxon>Pezizomycotina</taxon>
        <taxon>Sordariomycetes</taxon>
        <taxon>Hypocreomycetidae</taxon>
        <taxon>Glomerellales</taxon>
        <taxon>Glomerellaceae</taxon>
        <taxon>Colletotrichum</taxon>
        <taxon>Colletotrichum orchidearum species complex</taxon>
    </lineage>
</organism>
<feature type="region of interest" description="Disordered" evidence="1">
    <location>
        <begin position="32"/>
        <end position="64"/>
    </location>
</feature>
<name>A0A8H6IX73_9PEZI</name>
<evidence type="ECO:0000256" key="1">
    <source>
        <dbReference type="SAM" id="MobiDB-lite"/>
    </source>
</evidence>
<gene>
    <name evidence="2" type="ORF">CMUS01_15319</name>
</gene>
<reference evidence="2" key="1">
    <citation type="journal article" date="2020" name="Phytopathology">
        <title>Genome Sequence Resources of Colletotrichum truncatum, C. plurivorum, C. musicola, and C. sojae: Four Species Pathogenic to Soybean (Glycine max).</title>
        <authorList>
            <person name="Rogerio F."/>
            <person name="Boufleur T.R."/>
            <person name="Ciampi-Guillardi M."/>
            <person name="Sukno S.A."/>
            <person name="Thon M.R."/>
            <person name="Massola Junior N.S."/>
            <person name="Baroncelli R."/>
        </authorList>
    </citation>
    <scope>NUCLEOTIDE SEQUENCE</scope>
    <source>
        <strain evidence="2">LFN0074</strain>
    </source>
</reference>
<dbReference type="Proteomes" id="UP000639643">
    <property type="component" value="Unassembled WGS sequence"/>
</dbReference>
<evidence type="ECO:0000313" key="2">
    <source>
        <dbReference type="EMBL" id="KAF6802539.1"/>
    </source>
</evidence>
<protein>
    <submittedName>
        <fullName evidence="2">Uncharacterized protein</fullName>
    </submittedName>
</protein>
<sequence length="108" mass="11990">MVATGTAFIASDGSLTIPNSTHSAVGYIHHFTDPEATEGQSPVKGKPRFRRTRDKGSLLPEPDEQLQQDLGIRLALDKGLLKTETVSWRKDRQLLLQLLGPEYQTTVF</sequence>
<dbReference type="AlphaFoldDB" id="A0A8H6IX73"/>
<proteinExistence type="predicted"/>
<comment type="caution">
    <text evidence="2">The sequence shown here is derived from an EMBL/GenBank/DDBJ whole genome shotgun (WGS) entry which is preliminary data.</text>
</comment>
<keyword evidence="3" id="KW-1185">Reference proteome</keyword>
<evidence type="ECO:0000313" key="3">
    <source>
        <dbReference type="Proteomes" id="UP000639643"/>
    </source>
</evidence>
<accession>A0A8H6IX73</accession>
<dbReference type="EMBL" id="WIGM01001258">
    <property type="protein sequence ID" value="KAF6802539.1"/>
    <property type="molecule type" value="Genomic_DNA"/>
</dbReference>